<evidence type="ECO:0000256" key="5">
    <source>
        <dbReference type="ARBA" id="ARBA00022833"/>
    </source>
</evidence>
<dbReference type="EMBL" id="JABSTR010000008">
    <property type="protein sequence ID" value="KAH9376439.1"/>
    <property type="molecule type" value="Genomic_DNA"/>
</dbReference>
<dbReference type="GO" id="GO:0008270">
    <property type="term" value="F:zinc ion binding"/>
    <property type="evidence" value="ECO:0007669"/>
    <property type="project" value="UniProtKB-KW"/>
</dbReference>
<name>A0A9J6GPB2_HAELO</name>
<dbReference type="GO" id="GO:0005654">
    <property type="term" value="C:nucleoplasm"/>
    <property type="evidence" value="ECO:0007669"/>
    <property type="project" value="UniProtKB-SubCell"/>
</dbReference>
<dbReference type="Proteomes" id="UP000821853">
    <property type="component" value="Unassembled WGS sequence"/>
</dbReference>
<keyword evidence="10" id="KW-0539">Nucleus</keyword>
<evidence type="ECO:0000256" key="9">
    <source>
        <dbReference type="ARBA" id="ARBA00023163"/>
    </source>
</evidence>
<dbReference type="InterPro" id="IPR006612">
    <property type="entry name" value="THAP_Znf"/>
</dbReference>
<dbReference type="VEuPathDB" id="VectorBase:HLOH_051182"/>
<keyword evidence="8 12" id="KW-0238">DNA-binding</keyword>
<gene>
    <name evidence="15" type="ORF">HPB48_022610</name>
</gene>
<dbReference type="InterPro" id="IPR038441">
    <property type="entry name" value="THAP_Znf_sf"/>
</dbReference>
<keyword evidence="4 12" id="KW-0863">Zinc-finger</keyword>
<keyword evidence="6" id="KW-0805">Transcription regulation</keyword>
<evidence type="ECO:0000313" key="16">
    <source>
        <dbReference type="Proteomes" id="UP000821853"/>
    </source>
</evidence>
<evidence type="ECO:0000256" key="7">
    <source>
        <dbReference type="ARBA" id="ARBA00023054"/>
    </source>
</evidence>
<evidence type="ECO:0000256" key="10">
    <source>
        <dbReference type="ARBA" id="ARBA00023242"/>
    </source>
</evidence>
<keyword evidence="7" id="KW-0175">Coiled coil</keyword>
<sequence>MVVHSGSSGAAELLEQTTGARVRNSHRIFAFAVVCGQFSVSEWLRFAKMAHFCAPLCKSDEKKKTPGLSFHEIPYDIDLRSKWLVAIRRDGWAPNDSSCYTKVCTRHFKHDDFIEGNMRRLKDGTVPSIFDDYSQRLQPKPVPDRSSSEEQERWNKMAHFGGKGRTDASSAITSRWIPLPCTAIINRILA</sequence>
<dbReference type="OrthoDB" id="5982876at2759"/>
<dbReference type="AlphaFoldDB" id="A0A9J6GPB2"/>
<evidence type="ECO:0000256" key="4">
    <source>
        <dbReference type="ARBA" id="ARBA00022771"/>
    </source>
</evidence>
<keyword evidence="11" id="KW-0131">Cell cycle</keyword>
<keyword evidence="9" id="KW-0804">Transcription</keyword>
<feature type="region of interest" description="Disordered" evidence="13">
    <location>
        <begin position="134"/>
        <end position="153"/>
    </location>
</feature>
<organism evidence="15 16">
    <name type="scientific">Haemaphysalis longicornis</name>
    <name type="common">Bush tick</name>
    <dbReference type="NCBI Taxonomy" id="44386"/>
    <lineage>
        <taxon>Eukaryota</taxon>
        <taxon>Metazoa</taxon>
        <taxon>Ecdysozoa</taxon>
        <taxon>Arthropoda</taxon>
        <taxon>Chelicerata</taxon>
        <taxon>Arachnida</taxon>
        <taxon>Acari</taxon>
        <taxon>Parasitiformes</taxon>
        <taxon>Ixodida</taxon>
        <taxon>Ixodoidea</taxon>
        <taxon>Ixodidae</taxon>
        <taxon>Haemaphysalinae</taxon>
        <taxon>Haemaphysalis</taxon>
    </lineage>
</organism>
<reference evidence="15 16" key="1">
    <citation type="journal article" date="2020" name="Cell">
        <title>Large-Scale Comparative Analyses of Tick Genomes Elucidate Their Genetic Diversity and Vector Capacities.</title>
        <authorList>
            <consortium name="Tick Genome and Microbiome Consortium (TIGMIC)"/>
            <person name="Jia N."/>
            <person name="Wang J."/>
            <person name="Shi W."/>
            <person name="Du L."/>
            <person name="Sun Y."/>
            <person name="Zhan W."/>
            <person name="Jiang J.F."/>
            <person name="Wang Q."/>
            <person name="Zhang B."/>
            <person name="Ji P."/>
            <person name="Bell-Sakyi L."/>
            <person name="Cui X.M."/>
            <person name="Yuan T.T."/>
            <person name="Jiang B.G."/>
            <person name="Yang W.F."/>
            <person name="Lam T.T."/>
            <person name="Chang Q.C."/>
            <person name="Ding S.J."/>
            <person name="Wang X.J."/>
            <person name="Zhu J.G."/>
            <person name="Ruan X.D."/>
            <person name="Zhao L."/>
            <person name="Wei J.T."/>
            <person name="Ye R.Z."/>
            <person name="Que T.C."/>
            <person name="Du C.H."/>
            <person name="Zhou Y.H."/>
            <person name="Cheng J.X."/>
            <person name="Dai P.F."/>
            <person name="Guo W.B."/>
            <person name="Han X.H."/>
            <person name="Huang E.J."/>
            <person name="Li L.F."/>
            <person name="Wei W."/>
            <person name="Gao Y.C."/>
            <person name="Liu J.Z."/>
            <person name="Shao H.Z."/>
            <person name="Wang X."/>
            <person name="Wang C.C."/>
            <person name="Yang T.C."/>
            <person name="Huo Q.B."/>
            <person name="Li W."/>
            <person name="Chen H.Y."/>
            <person name="Chen S.E."/>
            <person name="Zhou L.G."/>
            <person name="Ni X.B."/>
            <person name="Tian J.H."/>
            <person name="Sheng Y."/>
            <person name="Liu T."/>
            <person name="Pan Y.S."/>
            <person name="Xia L.Y."/>
            <person name="Li J."/>
            <person name="Zhao F."/>
            <person name="Cao W.C."/>
        </authorList>
    </citation>
    <scope>NUCLEOTIDE SEQUENCE [LARGE SCALE GENOMIC DNA]</scope>
    <source>
        <strain evidence="15">HaeL-2018</strain>
    </source>
</reference>
<dbReference type="GO" id="GO:0043565">
    <property type="term" value="F:sequence-specific DNA binding"/>
    <property type="evidence" value="ECO:0007669"/>
    <property type="project" value="InterPro"/>
</dbReference>
<feature type="domain" description="THAP-type" evidence="14">
    <location>
        <begin position="49"/>
        <end position="130"/>
    </location>
</feature>
<evidence type="ECO:0000256" key="1">
    <source>
        <dbReference type="ARBA" id="ARBA00004642"/>
    </source>
</evidence>
<evidence type="ECO:0000256" key="2">
    <source>
        <dbReference type="ARBA" id="ARBA00006177"/>
    </source>
</evidence>
<evidence type="ECO:0000256" key="12">
    <source>
        <dbReference type="PROSITE-ProRule" id="PRU00309"/>
    </source>
</evidence>
<evidence type="ECO:0000256" key="11">
    <source>
        <dbReference type="ARBA" id="ARBA00023306"/>
    </source>
</evidence>
<comment type="subcellular location">
    <subcellularLocation>
        <location evidence="1">Nucleus</location>
        <location evidence="1">Nucleoplasm</location>
    </subcellularLocation>
</comment>
<protein>
    <recommendedName>
        <fullName evidence="14">THAP-type domain-containing protein</fullName>
    </recommendedName>
</protein>
<proteinExistence type="inferred from homology"/>
<comment type="caution">
    <text evidence="15">The sequence shown here is derived from an EMBL/GenBank/DDBJ whole genome shotgun (WGS) entry which is preliminary data.</text>
</comment>
<dbReference type="Gene3D" id="6.20.210.20">
    <property type="entry name" value="THAP domain"/>
    <property type="match status" value="1"/>
</dbReference>
<dbReference type="PROSITE" id="PS50950">
    <property type="entry name" value="ZF_THAP"/>
    <property type="match status" value="1"/>
</dbReference>
<dbReference type="Pfam" id="PF05485">
    <property type="entry name" value="THAP"/>
    <property type="match status" value="1"/>
</dbReference>
<evidence type="ECO:0000256" key="8">
    <source>
        <dbReference type="ARBA" id="ARBA00023125"/>
    </source>
</evidence>
<evidence type="ECO:0000256" key="13">
    <source>
        <dbReference type="SAM" id="MobiDB-lite"/>
    </source>
</evidence>
<dbReference type="InterPro" id="IPR026516">
    <property type="entry name" value="THAP1/10"/>
</dbReference>
<dbReference type="PANTHER" id="PTHR46600:SF1">
    <property type="entry name" value="THAP DOMAIN-CONTAINING PROTEIN 1"/>
    <property type="match status" value="1"/>
</dbReference>
<dbReference type="SMART" id="SM00980">
    <property type="entry name" value="THAP"/>
    <property type="match status" value="1"/>
</dbReference>
<evidence type="ECO:0000313" key="15">
    <source>
        <dbReference type="EMBL" id="KAH9376439.1"/>
    </source>
</evidence>
<evidence type="ECO:0000256" key="3">
    <source>
        <dbReference type="ARBA" id="ARBA00022723"/>
    </source>
</evidence>
<evidence type="ECO:0000256" key="6">
    <source>
        <dbReference type="ARBA" id="ARBA00023015"/>
    </source>
</evidence>
<dbReference type="PANTHER" id="PTHR46600">
    <property type="entry name" value="THAP DOMAIN-CONTAINING"/>
    <property type="match status" value="1"/>
</dbReference>
<dbReference type="SUPFAM" id="SSF57716">
    <property type="entry name" value="Glucocorticoid receptor-like (DNA-binding domain)"/>
    <property type="match status" value="1"/>
</dbReference>
<keyword evidence="5" id="KW-0862">Zinc</keyword>
<evidence type="ECO:0000259" key="14">
    <source>
        <dbReference type="PROSITE" id="PS50950"/>
    </source>
</evidence>
<comment type="similarity">
    <text evidence="2">Belongs to the THAP1 family.</text>
</comment>
<keyword evidence="3" id="KW-0479">Metal-binding</keyword>
<accession>A0A9J6GPB2</accession>
<feature type="compositionally biased region" description="Basic and acidic residues" evidence="13">
    <location>
        <begin position="142"/>
        <end position="153"/>
    </location>
</feature>
<keyword evidence="16" id="KW-1185">Reference proteome</keyword>